<dbReference type="Gene3D" id="3.30.559.10">
    <property type="entry name" value="Chloramphenicol acetyltransferase-like domain"/>
    <property type="match status" value="1"/>
</dbReference>
<organism evidence="9 10">
    <name type="scientific">Paractinoplanes rhizophilus</name>
    <dbReference type="NCBI Taxonomy" id="1416877"/>
    <lineage>
        <taxon>Bacteria</taxon>
        <taxon>Bacillati</taxon>
        <taxon>Actinomycetota</taxon>
        <taxon>Actinomycetes</taxon>
        <taxon>Micromonosporales</taxon>
        <taxon>Micromonosporaceae</taxon>
        <taxon>Paractinoplanes</taxon>
    </lineage>
</organism>
<dbReference type="CDD" id="cd06849">
    <property type="entry name" value="lipoyl_domain"/>
    <property type="match status" value="1"/>
</dbReference>
<dbReference type="EC" id="2.3.1.-" evidence="6"/>
<proteinExistence type="inferred from homology"/>
<dbReference type="Gene3D" id="2.40.50.100">
    <property type="match status" value="1"/>
</dbReference>
<dbReference type="InterPro" id="IPR001078">
    <property type="entry name" value="2-oxoacid_DH_actylTfrase"/>
</dbReference>
<name>A0ABW2HQY4_9ACTN</name>
<dbReference type="SUPFAM" id="SSF51230">
    <property type="entry name" value="Single hybrid motif"/>
    <property type="match status" value="1"/>
</dbReference>
<evidence type="ECO:0000256" key="4">
    <source>
        <dbReference type="ARBA" id="ARBA00022823"/>
    </source>
</evidence>
<dbReference type="Pfam" id="PF00198">
    <property type="entry name" value="2-oxoacid_dh"/>
    <property type="match status" value="1"/>
</dbReference>
<keyword evidence="10" id="KW-1185">Reference proteome</keyword>
<evidence type="ECO:0000313" key="10">
    <source>
        <dbReference type="Proteomes" id="UP001596548"/>
    </source>
</evidence>
<keyword evidence="4 6" id="KW-0450">Lipoyl</keyword>
<dbReference type="InterPro" id="IPR050743">
    <property type="entry name" value="2-oxoacid_DH_E2_comp"/>
</dbReference>
<dbReference type="RefSeq" id="WP_378968737.1">
    <property type="nucleotide sequence ID" value="NZ_JBHTBJ010000010.1"/>
</dbReference>
<sequence>MRSANEVRAPRLNTLDEDYVVLEWLVQDGAAVAEGDALVAVETSKAVEEIAAPSAGRAMHAVAAGQRCRVGEIVARIVPEGAAADDSGTHQPPAAVVLGAESTDRPAAAAGPVITEPARRLAEELGVSTAALHALGKAVIRADDVRAVAPAAHRPTVAVAPHGEPVRLPRGQAAVAATAARSHLEIPAAFLVMEVGVDAAVAASRVARRRVRAMVGLTELTVLALGRLRADFPWAFAGTDDPSAPRVRPGAHVGVTVDVGSGLAVPVVPDADRATLGQVAARLTELRQRSQHARLSENILRGANITLALAPEDGVVFSRPLVPPGQACVVSLPAVQERCVLEDGQPRARRVVHLGLAYDHRVLNGREAAAFLTGLRGLLEAPEALVDDA</sequence>
<comment type="cofactor">
    <cofactor evidence="1 6">
        <name>(R)-lipoate</name>
        <dbReference type="ChEBI" id="CHEBI:83088"/>
    </cofactor>
</comment>
<reference evidence="10" key="1">
    <citation type="journal article" date="2019" name="Int. J. Syst. Evol. Microbiol.">
        <title>The Global Catalogue of Microorganisms (GCM) 10K type strain sequencing project: providing services to taxonomists for standard genome sequencing and annotation.</title>
        <authorList>
            <consortium name="The Broad Institute Genomics Platform"/>
            <consortium name="The Broad Institute Genome Sequencing Center for Infectious Disease"/>
            <person name="Wu L."/>
            <person name="Ma J."/>
        </authorList>
    </citation>
    <scope>NUCLEOTIDE SEQUENCE [LARGE SCALE GENOMIC DNA]</scope>
    <source>
        <strain evidence="10">XZYJT-10</strain>
    </source>
</reference>
<dbReference type="PANTHER" id="PTHR43178:SF5">
    <property type="entry name" value="LIPOAMIDE ACYLTRANSFERASE COMPONENT OF BRANCHED-CHAIN ALPHA-KETO ACID DEHYDROGENASE COMPLEX, MITOCHONDRIAL"/>
    <property type="match status" value="1"/>
</dbReference>
<dbReference type="PANTHER" id="PTHR43178">
    <property type="entry name" value="DIHYDROLIPOAMIDE ACETYLTRANSFERASE COMPONENT OF PYRUVATE DEHYDROGENASE COMPLEX"/>
    <property type="match status" value="1"/>
</dbReference>
<protein>
    <recommendedName>
        <fullName evidence="6">Dihydrolipoamide acetyltransferase component of pyruvate dehydrogenase complex</fullName>
        <ecNumber evidence="6">2.3.1.-</ecNumber>
    </recommendedName>
</protein>
<dbReference type="SUPFAM" id="SSF52777">
    <property type="entry name" value="CoA-dependent acyltransferases"/>
    <property type="match status" value="1"/>
</dbReference>
<feature type="domain" description="Lipoyl-binding" evidence="8">
    <location>
        <begin position="6"/>
        <end position="77"/>
    </location>
</feature>
<dbReference type="EMBL" id="JBHTBJ010000010">
    <property type="protein sequence ID" value="MFC7275527.1"/>
    <property type="molecule type" value="Genomic_DNA"/>
</dbReference>
<dbReference type="Proteomes" id="UP001596548">
    <property type="component" value="Unassembled WGS sequence"/>
</dbReference>
<dbReference type="Pfam" id="PF00364">
    <property type="entry name" value="Biotin_lipoyl"/>
    <property type="match status" value="1"/>
</dbReference>
<evidence type="ECO:0000313" key="9">
    <source>
        <dbReference type="EMBL" id="MFC7275527.1"/>
    </source>
</evidence>
<comment type="caution">
    <text evidence="9">The sequence shown here is derived from an EMBL/GenBank/DDBJ whole genome shotgun (WGS) entry which is preliminary data.</text>
</comment>
<comment type="similarity">
    <text evidence="2 6">Belongs to the 2-oxoacid dehydrogenase family.</text>
</comment>
<evidence type="ECO:0000256" key="5">
    <source>
        <dbReference type="ARBA" id="ARBA00023315"/>
    </source>
</evidence>
<evidence type="ECO:0000256" key="2">
    <source>
        <dbReference type="ARBA" id="ARBA00007317"/>
    </source>
</evidence>
<evidence type="ECO:0000256" key="3">
    <source>
        <dbReference type="ARBA" id="ARBA00022679"/>
    </source>
</evidence>
<dbReference type="InterPro" id="IPR023213">
    <property type="entry name" value="CAT-like_dom_sf"/>
</dbReference>
<evidence type="ECO:0000256" key="6">
    <source>
        <dbReference type="RuleBase" id="RU003423"/>
    </source>
</evidence>
<gene>
    <name evidence="9" type="ORF">ACFQS1_16180</name>
</gene>
<keyword evidence="3 6" id="KW-0808">Transferase</keyword>
<evidence type="ECO:0000256" key="1">
    <source>
        <dbReference type="ARBA" id="ARBA00001938"/>
    </source>
</evidence>
<evidence type="ECO:0000259" key="7">
    <source>
        <dbReference type="Pfam" id="PF00198"/>
    </source>
</evidence>
<keyword evidence="5 6" id="KW-0012">Acyltransferase</keyword>
<feature type="domain" description="2-oxoacid dehydrogenase acyltransferase catalytic" evidence="7">
    <location>
        <begin position="166"/>
        <end position="385"/>
    </location>
</feature>
<dbReference type="InterPro" id="IPR011053">
    <property type="entry name" value="Single_hybrid_motif"/>
</dbReference>
<evidence type="ECO:0000259" key="8">
    <source>
        <dbReference type="Pfam" id="PF00364"/>
    </source>
</evidence>
<dbReference type="InterPro" id="IPR000089">
    <property type="entry name" value="Biotin_lipoyl"/>
</dbReference>
<accession>A0ABW2HQY4</accession>